<reference evidence="4 5" key="1">
    <citation type="journal article" date="2015" name="Genome Announc.">
        <title>Expanding the biotechnology potential of lactobacilli through comparative genomics of 213 strains and associated genera.</title>
        <authorList>
            <person name="Sun Z."/>
            <person name="Harris H.M."/>
            <person name="McCann A."/>
            <person name="Guo C."/>
            <person name="Argimon S."/>
            <person name="Zhang W."/>
            <person name="Yang X."/>
            <person name="Jeffery I.B."/>
            <person name="Cooney J.C."/>
            <person name="Kagawa T.F."/>
            <person name="Liu W."/>
            <person name="Song Y."/>
            <person name="Salvetti E."/>
            <person name="Wrobel A."/>
            <person name="Rasinkangas P."/>
            <person name="Parkhill J."/>
            <person name="Rea M.C."/>
            <person name="O'Sullivan O."/>
            <person name="Ritari J."/>
            <person name="Douillard F.P."/>
            <person name="Paul Ross R."/>
            <person name="Yang R."/>
            <person name="Briner A.E."/>
            <person name="Felis G.E."/>
            <person name="de Vos W.M."/>
            <person name="Barrangou R."/>
            <person name="Klaenhammer T.R."/>
            <person name="Caufield P.W."/>
            <person name="Cui Y."/>
            <person name="Zhang H."/>
            <person name="O'Toole P.W."/>
        </authorList>
    </citation>
    <scope>NUCLEOTIDE SEQUENCE [LARGE SCALE GENOMIC DNA]</scope>
    <source>
        <strain evidence="4 5">DSM 19906</strain>
    </source>
</reference>
<evidence type="ECO:0000256" key="1">
    <source>
        <dbReference type="SAM" id="MobiDB-lite"/>
    </source>
</evidence>
<dbReference type="PATRIC" id="fig|1423766.4.peg.396"/>
<keyword evidence="2" id="KW-0812">Transmembrane</keyword>
<sequence>MGGQLCQSVERGKLIMKRNMVRVDGLDGDLNQKKQWGLLNLVVIVLLSFVTVASILFGGVRAHADETYSPVSAANLAYRTNFQSGEEMTANNIVQFKLSFDAPGNSQQRVHAGDTFTINLDNGSILDPLSITKDLSSTTTSSSLNDDFSMTTNGGTITVTAKADLPNIQQLSIVIAGTIQPNLNLDKQRVNVTTSFTPAGESKISFPDSYLLVTSNKDDGGGGNTPFDIPDQLSHAIFGGFGGLTLGNDNESHYRDNYVGREEATSTTPSQLYYQHTQDAVSAFGMIKLPKQSAMPKELTWTIEPTDGHSIDFDTVVPWVDSYNRDGGYNGAEYAQMTKGTYTLSQTPDKKGIIFTCSTAGIHPGWSVDLTFYAPTTPRVTDYNSPLYKTTGAADTIQMQTSLKYVDQNDAEQNAGSHLVQMRYMNPDQTGYTPTLDLTPEKTVDLSKSLDPDFDFVLGTVTSPEFIKQFVAAASDPANPQINGGKIAPGYTFTAKYIGDEFDPAHPKDGTYKLAITAKNAQGNEATKETTFVVKNSNVVPLPKSAANIVLHYVDVNDPANTVRTIEIPGYNHNAGDPIEQVAPTEDGLNLQLWINENLPAGYHTAAANELRTGQIQAVLPTTWPAKQATLKYYIIKNGAVPDNGGGNLPVTPSTPTTPTTPTTPDSSTTKATTSTTTTTSPSKPSGLAKRNEAVYAVKKIYLYQNANFTKKARLASYTSKPRVYRPMFVVTGYAYAKNGTVRYKVRDVNHLTKNKNKRGYITTNWQYVRPVYYQSKHTTLTVINPRGVNAYKNANLTNKVRNYKQGTILHVTKFVHHNLTTRYVLSNGQYITGNRKLIKMGKQKLPRYVKAKKAINRYQTVNLKNKNGQFKKGTKIKVKAVDYSQANSVSKHGTLRYYVAGGYITGNVKDVKAFY</sequence>
<dbReference type="Proteomes" id="UP000051439">
    <property type="component" value="Unassembled WGS sequence"/>
</dbReference>
<evidence type="ECO:0000259" key="3">
    <source>
        <dbReference type="Pfam" id="PF19087"/>
    </source>
</evidence>
<dbReference type="InterPro" id="IPR044081">
    <property type="entry name" value="DUF5776"/>
</dbReference>
<keyword evidence="5" id="KW-1185">Reference proteome</keyword>
<feature type="region of interest" description="Disordered" evidence="1">
    <location>
        <begin position="644"/>
        <end position="689"/>
    </location>
</feature>
<evidence type="ECO:0000256" key="2">
    <source>
        <dbReference type="SAM" id="Phobius"/>
    </source>
</evidence>
<feature type="domain" description="DUF5776" evidence="3">
    <location>
        <begin position="773"/>
        <end position="839"/>
    </location>
</feature>
<evidence type="ECO:0000313" key="5">
    <source>
        <dbReference type="Proteomes" id="UP000051439"/>
    </source>
</evidence>
<keyword evidence="2" id="KW-1133">Transmembrane helix</keyword>
<feature type="compositionally biased region" description="Low complexity" evidence="1">
    <location>
        <begin position="652"/>
        <end position="686"/>
    </location>
</feature>
<proteinExistence type="predicted"/>
<evidence type="ECO:0000313" key="4">
    <source>
        <dbReference type="EMBL" id="KRL22096.1"/>
    </source>
</evidence>
<dbReference type="Pfam" id="PF19087">
    <property type="entry name" value="DUF5776"/>
    <property type="match status" value="2"/>
</dbReference>
<accession>A0A0R1NNW0</accession>
<dbReference type="AlphaFoldDB" id="A0A0R1NNW0"/>
<gene>
    <name evidence="4" type="ORF">FC98_GL000397</name>
</gene>
<name>A0A0R1NNW0_9LACO</name>
<keyword evidence="2" id="KW-0472">Membrane</keyword>
<organism evidence="4 5">
    <name type="scientific">Lentilactobacillus kisonensis DSM 19906 = JCM 15041</name>
    <dbReference type="NCBI Taxonomy" id="1423766"/>
    <lineage>
        <taxon>Bacteria</taxon>
        <taxon>Bacillati</taxon>
        <taxon>Bacillota</taxon>
        <taxon>Bacilli</taxon>
        <taxon>Lactobacillales</taxon>
        <taxon>Lactobacillaceae</taxon>
        <taxon>Lentilactobacillus</taxon>
    </lineage>
</organism>
<comment type="caution">
    <text evidence="4">The sequence shown here is derived from an EMBL/GenBank/DDBJ whole genome shotgun (WGS) entry which is preliminary data.</text>
</comment>
<protein>
    <recommendedName>
        <fullName evidence="3">DUF5776 domain-containing protein</fullName>
    </recommendedName>
</protein>
<dbReference type="EMBL" id="AZEB01000010">
    <property type="protein sequence ID" value="KRL22096.1"/>
    <property type="molecule type" value="Genomic_DNA"/>
</dbReference>
<feature type="domain" description="DUF5776" evidence="3">
    <location>
        <begin position="846"/>
        <end position="908"/>
    </location>
</feature>
<feature type="transmembrane region" description="Helical" evidence="2">
    <location>
        <begin position="38"/>
        <end position="60"/>
    </location>
</feature>